<reference evidence="1 2" key="1">
    <citation type="journal article" date="2019" name="Emerg. Microbes Infect.">
        <title>Comprehensive subspecies identification of 175 nontuberculous mycobacteria species based on 7547 genomic profiles.</title>
        <authorList>
            <person name="Matsumoto Y."/>
            <person name="Kinjo T."/>
            <person name="Motooka D."/>
            <person name="Nabeya D."/>
            <person name="Jung N."/>
            <person name="Uechi K."/>
            <person name="Horii T."/>
            <person name="Iida T."/>
            <person name="Fujita J."/>
            <person name="Nakamura S."/>
        </authorList>
    </citation>
    <scope>NUCLEOTIDE SEQUENCE [LARGE SCALE GENOMIC DNA]</scope>
    <source>
        <strain evidence="1 2">JCM 6370</strain>
    </source>
</reference>
<dbReference type="AlphaFoldDB" id="A0A7I7UF23"/>
<dbReference type="Proteomes" id="UP000467252">
    <property type="component" value="Chromosome"/>
</dbReference>
<name>A0A7I7UF23_MYCPV</name>
<gene>
    <name evidence="1" type="ORF">MPUL_10550</name>
</gene>
<dbReference type="NCBIfam" id="TIGR03931">
    <property type="entry name" value="T7SS_Rv3446c"/>
    <property type="match status" value="1"/>
</dbReference>
<evidence type="ECO:0000313" key="2">
    <source>
        <dbReference type="Proteomes" id="UP000467252"/>
    </source>
</evidence>
<evidence type="ECO:0000313" key="1">
    <source>
        <dbReference type="EMBL" id="BBY79897.1"/>
    </source>
</evidence>
<keyword evidence="2" id="KW-1185">Reference proteome</keyword>
<proteinExistence type="predicted"/>
<organism evidence="1 2">
    <name type="scientific">Mycolicibacterium pulveris</name>
    <name type="common">Mycobacterium pulveris</name>
    <dbReference type="NCBI Taxonomy" id="36813"/>
    <lineage>
        <taxon>Bacteria</taxon>
        <taxon>Bacillati</taxon>
        <taxon>Actinomycetota</taxon>
        <taxon>Actinomycetes</taxon>
        <taxon>Mycobacteriales</taxon>
        <taxon>Mycobacteriaceae</taxon>
        <taxon>Mycolicibacterium</taxon>
    </lineage>
</organism>
<sequence>MTETVVEVGPATVSGANQLPVELVSTALECIDDNIALLGERPVSVQDLWQDVIEVAAGDEHDTLVVVCPTWWPPSRTDRVQEAAQAVADTVVLLHRTALLCQLAAPRRTTVVELTDDFVVVTPATARATVIARQGDATMTAEAVVASVGDAPVALIDAPAGVAGSDQTAAVIADRLRGNGIEVVIADEAAVRRAALRSRRSHESTPCVEARRRNPAVAAAVVGAVSAAAITVGGFAVHGGSAGEATPTTLLVEGRVGMVVPADWPVQHVTSGPGSARVQLTSPSHAAVALHLTQSTGGPDDGLTVVADSLRAALDSENDGTFVDFTAADHRAGRDVVTYREVRSQHTVTWTVLVDGAVRIAIGCQSAVGGEQLVREICDQAIRSAHAVR</sequence>
<protein>
    <submittedName>
        <fullName evidence="1">Type VII secretion-associated protein</fullName>
    </submittedName>
</protein>
<dbReference type="InterPro" id="IPR023840">
    <property type="entry name" value="T7SS_Rv3446c"/>
</dbReference>
<dbReference type="EMBL" id="AP022599">
    <property type="protein sequence ID" value="BBY79897.1"/>
    <property type="molecule type" value="Genomic_DNA"/>
</dbReference>
<accession>A0A7I7UF23</accession>
<dbReference type="RefSeq" id="WP_163897724.1">
    <property type="nucleotide sequence ID" value="NZ_AP022599.1"/>
</dbReference>